<dbReference type="STRING" id="217511.GCA_001463845_03180"/>
<organism evidence="2 3">
    <name type="scientific">Fulvimarina pelagi HTCC2506</name>
    <dbReference type="NCBI Taxonomy" id="314231"/>
    <lineage>
        <taxon>Bacteria</taxon>
        <taxon>Pseudomonadati</taxon>
        <taxon>Pseudomonadota</taxon>
        <taxon>Alphaproteobacteria</taxon>
        <taxon>Hyphomicrobiales</taxon>
        <taxon>Aurantimonadaceae</taxon>
        <taxon>Fulvimarina</taxon>
    </lineage>
</organism>
<dbReference type="Pfam" id="PF13649">
    <property type="entry name" value="Methyltransf_25"/>
    <property type="match status" value="1"/>
</dbReference>
<dbReference type="HOGENOM" id="CLU_024122_0_0_5"/>
<dbReference type="eggNOG" id="COG2120">
    <property type="taxonomic scope" value="Bacteria"/>
</dbReference>
<sequence length="434" mass="46715">MAAANRLLGSGGLVVLAPHPDDETFGTAALLGEVAQSGRPLGIVALTDGNASHPHSKAVPPAALAKNRRLEQEAAIAAFGIMAPRWLRLGLPDGGAGRDRRFGNAPEQIARLCEEIGAETLAAPHPDDPHPDHHAAAALAEAVRALRPQLRLLFYPIWSLRLSGDDSYRGADLLPFRIVVDRNIKARAIDCHASQLGKIIEDDPDGFTLPDWFLEAQAAPYEIYALAPMPGNVPPPSHFSQLYADDGDPWHARASRYEIDKRADNCDQLKGLIFDSGLDIGCGEGHLARALVENGIAHAIHGVDRNEAIVARARRAHADIPALCFETRALPADLPEGRFDLVVVSELLYFLDERGLATLARLLAERMTLGAGLFLVNYRGETGTPLSGRAAHDLFVALFGASLRSISLRQTEGYRAELLQFCPEGAEARANAAP</sequence>
<evidence type="ECO:0000313" key="3">
    <source>
        <dbReference type="Proteomes" id="UP000004310"/>
    </source>
</evidence>
<dbReference type="InterPro" id="IPR041698">
    <property type="entry name" value="Methyltransf_25"/>
</dbReference>
<dbReference type="AlphaFoldDB" id="Q0G2N6"/>
<proteinExistence type="predicted"/>
<dbReference type="Gene3D" id="3.40.50.150">
    <property type="entry name" value="Vaccinia Virus protein VP39"/>
    <property type="match status" value="1"/>
</dbReference>
<dbReference type="InterPro" id="IPR029063">
    <property type="entry name" value="SAM-dependent_MTases_sf"/>
</dbReference>
<dbReference type="GO" id="GO:0016811">
    <property type="term" value="F:hydrolase activity, acting on carbon-nitrogen (but not peptide) bonds, in linear amides"/>
    <property type="evidence" value="ECO:0007669"/>
    <property type="project" value="TreeGrafter"/>
</dbReference>
<name>Q0G2N6_9HYPH</name>
<feature type="domain" description="Methyltransferase" evidence="1">
    <location>
        <begin position="278"/>
        <end position="364"/>
    </location>
</feature>
<dbReference type="InterPro" id="IPR024078">
    <property type="entry name" value="LmbE-like_dom_sf"/>
</dbReference>
<dbReference type="SUPFAM" id="SSF102588">
    <property type="entry name" value="LmbE-like"/>
    <property type="match status" value="1"/>
</dbReference>
<dbReference type="Gene3D" id="3.40.50.10320">
    <property type="entry name" value="LmbE-like"/>
    <property type="match status" value="1"/>
</dbReference>
<dbReference type="EMBL" id="AATP01000002">
    <property type="protein sequence ID" value="EAU42145.1"/>
    <property type="molecule type" value="Genomic_DNA"/>
</dbReference>
<comment type="caution">
    <text evidence="2">The sequence shown here is derived from an EMBL/GenBank/DDBJ whole genome shotgun (WGS) entry which is preliminary data.</text>
</comment>
<dbReference type="Proteomes" id="UP000004310">
    <property type="component" value="Unassembled WGS sequence"/>
</dbReference>
<dbReference type="Pfam" id="PF02585">
    <property type="entry name" value="PIG-L"/>
    <property type="match status" value="1"/>
</dbReference>
<dbReference type="PANTHER" id="PTHR12993">
    <property type="entry name" value="N-ACETYLGLUCOSAMINYL-PHOSPHATIDYLINOSITOL DE-N-ACETYLASE-RELATED"/>
    <property type="match status" value="1"/>
</dbReference>
<evidence type="ECO:0000259" key="1">
    <source>
        <dbReference type="Pfam" id="PF13649"/>
    </source>
</evidence>
<dbReference type="CDD" id="cd02440">
    <property type="entry name" value="AdoMet_MTases"/>
    <property type="match status" value="1"/>
</dbReference>
<dbReference type="InterPro" id="IPR003737">
    <property type="entry name" value="GlcNAc_PI_deacetylase-related"/>
</dbReference>
<protein>
    <recommendedName>
        <fullName evidence="1">Methyltransferase domain-containing protein</fullName>
    </recommendedName>
</protein>
<accession>Q0G2N6</accession>
<evidence type="ECO:0000313" key="2">
    <source>
        <dbReference type="EMBL" id="EAU42145.1"/>
    </source>
</evidence>
<dbReference type="PANTHER" id="PTHR12993:SF29">
    <property type="entry name" value="BLR3841 PROTEIN"/>
    <property type="match status" value="1"/>
</dbReference>
<keyword evidence="3" id="KW-1185">Reference proteome</keyword>
<gene>
    <name evidence="2" type="ORF">FP2506_16969</name>
</gene>
<dbReference type="SUPFAM" id="SSF53335">
    <property type="entry name" value="S-adenosyl-L-methionine-dependent methyltransferases"/>
    <property type="match status" value="1"/>
</dbReference>
<reference evidence="2 3" key="1">
    <citation type="journal article" date="2010" name="J. Bacteriol.">
        <title>Genome sequence of Fulvimarina pelagi HTCC2506T, a Mn(II)-oxidizing alphaproteobacterium possessing an aerobic anoxygenic photosynthetic gene cluster and Xanthorhodopsin.</title>
        <authorList>
            <person name="Kang I."/>
            <person name="Oh H.M."/>
            <person name="Lim S.I."/>
            <person name="Ferriera S."/>
            <person name="Giovannoni S.J."/>
            <person name="Cho J.C."/>
        </authorList>
    </citation>
    <scope>NUCLEOTIDE SEQUENCE [LARGE SCALE GENOMIC DNA]</scope>
    <source>
        <strain evidence="2 3">HTCC2506</strain>
    </source>
</reference>
<dbReference type="eggNOG" id="COG0030">
    <property type="taxonomic scope" value="Bacteria"/>
</dbReference>